<dbReference type="eggNOG" id="ENOG502ZBBT">
    <property type="taxonomic scope" value="Bacteria"/>
</dbReference>
<dbReference type="Proteomes" id="UP000009309">
    <property type="component" value="Unassembled WGS sequence"/>
</dbReference>
<organism evidence="2 3">
    <name type="scientific">Fibrisoma limi BUZ 3</name>
    <dbReference type="NCBI Taxonomy" id="1185876"/>
    <lineage>
        <taxon>Bacteria</taxon>
        <taxon>Pseudomonadati</taxon>
        <taxon>Bacteroidota</taxon>
        <taxon>Cytophagia</taxon>
        <taxon>Cytophagales</taxon>
        <taxon>Spirosomataceae</taxon>
        <taxon>Fibrisoma</taxon>
    </lineage>
</organism>
<proteinExistence type="predicted"/>
<accession>I2GPD5</accession>
<feature type="signal peptide" evidence="1">
    <location>
        <begin position="1"/>
        <end position="25"/>
    </location>
</feature>
<protein>
    <submittedName>
        <fullName evidence="2">Uncharacterized protein</fullName>
    </submittedName>
</protein>
<evidence type="ECO:0000313" key="2">
    <source>
        <dbReference type="EMBL" id="CCH55763.1"/>
    </source>
</evidence>
<feature type="chain" id="PRO_5003659686" evidence="1">
    <location>
        <begin position="26"/>
        <end position="275"/>
    </location>
</feature>
<evidence type="ECO:0000256" key="1">
    <source>
        <dbReference type="SAM" id="SignalP"/>
    </source>
</evidence>
<keyword evidence="1" id="KW-0732">Signal</keyword>
<evidence type="ECO:0000313" key="3">
    <source>
        <dbReference type="Proteomes" id="UP000009309"/>
    </source>
</evidence>
<name>I2GPD5_9BACT</name>
<sequence length="275" mass="30239">MFTSFARLSVFLLVALATHICSGQAAKSSPKAYTYLIYHKLSPGLTIQDALPVEREWRAINQAAVDEGNLIGWYMLAKQMSSNTNPTEYDYVTVIVSREMSIKGASPAAMARLYGDSVKTRMADLQKRDRATAPVVKMEIWETVDAAFNADFAPDKTPLVVLDLMRLRDAGAGWMGLVASMKRLAEERMKQTALSGWNFSRLVVPNGSEKGYGLLVARPVTGLNVLSSAGLAGSTAEATKMQDQVTRTFDVVRQEVFRITEYTSLPKQTTNAQAK</sequence>
<dbReference type="AlphaFoldDB" id="I2GPD5"/>
<reference evidence="2 3" key="1">
    <citation type="journal article" date="2012" name="J. Bacteriol.">
        <title>Genome Sequence of the Filamentous Bacterium Fibrisoma limi BUZ 3T.</title>
        <authorList>
            <person name="Filippini M."/>
            <person name="Qi W."/>
            <person name="Jaenicke S."/>
            <person name="Goesmann A."/>
            <person name="Smits T.H."/>
            <person name="Bagheri H.C."/>
        </authorList>
    </citation>
    <scope>NUCLEOTIDE SEQUENCE [LARGE SCALE GENOMIC DNA]</scope>
    <source>
        <strain evidence="3">BUZ 3T</strain>
    </source>
</reference>
<keyword evidence="3" id="KW-1185">Reference proteome</keyword>
<gene>
    <name evidence="2" type="ORF">BN8_05048</name>
</gene>
<dbReference type="EMBL" id="CAIT01000009">
    <property type="protein sequence ID" value="CCH55763.1"/>
    <property type="molecule type" value="Genomic_DNA"/>
</dbReference>
<dbReference type="RefSeq" id="WP_009284328.1">
    <property type="nucleotide sequence ID" value="NZ_CAIT01000009.1"/>
</dbReference>
<comment type="caution">
    <text evidence="2">The sequence shown here is derived from an EMBL/GenBank/DDBJ whole genome shotgun (WGS) entry which is preliminary data.</text>
</comment>